<dbReference type="EMBL" id="FOSG01000001">
    <property type="protein sequence ID" value="SFJ78454.1"/>
    <property type="molecule type" value="Genomic_DNA"/>
</dbReference>
<dbReference type="RefSeq" id="WP_093846910.1">
    <property type="nucleotide sequence ID" value="NZ_FOSG01000001.1"/>
</dbReference>
<keyword evidence="2" id="KW-1185">Reference proteome</keyword>
<evidence type="ECO:0000313" key="1">
    <source>
        <dbReference type="EMBL" id="SFJ78454.1"/>
    </source>
</evidence>
<reference evidence="2" key="1">
    <citation type="submission" date="2016-10" db="EMBL/GenBank/DDBJ databases">
        <authorList>
            <person name="Varghese N."/>
            <person name="Submissions S."/>
        </authorList>
    </citation>
    <scope>NUCLEOTIDE SEQUENCE [LARGE SCALE GENOMIC DNA]</scope>
    <source>
        <strain evidence="2">PL19</strain>
    </source>
</reference>
<gene>
    <name evidence="1" type="ORF">SAMN05192584_101312</name>
</gene>
<sequence length="63" mass="6404">MEQKVAAFMNEQDFGPLEQGYQDDTPAPVLATPGAVATCWYVGGAVVGAGSVVGAYVTGRVVG</sequence>
<dbReference type="AlphaFoldDB" id="A0A1I3U4M0"/>
<proteinExistence type="predicted"/>
<organism evidence="1 2">
    <name type="scientific">Streptomyces pini</name>
    <dbReference type="NCBI Taxonomy" id="1520580"/>
    <lineage>
        <taxon>Bacteria</taxon>
        <taxon>Bacillati</taxon>
        <taxon>Actinomycetota</taxon>
        <taxon>Actinomycetes</taxon>
        <taxon>Kitasatosporales</taxon>
        <taxon>Streptomycetaceae</taxon>
        <taxon>Streptomyces</taxon>
    </lineage>
</organism>
<name>A0A1I3U4M0_9ACTN</name>
<dbReference type="OrthoDB" id="4319688at2"/>
<protein>
    <submittedName>
        <fullName evidence="1">Uncharacterized protein</fullName>
    </submittedName>
</protein>
<evidence type="ECO:0000313" key="2">
    <source>
        <dbReference type="Proteomes" id="UP000198928"/>
    </source>
</evidence>
<dbReference type="Proteomes" id="UP000198928">
    <property type="component" value="Unassembled WGS sequence"/>
</dbReference>
<accession>A0A1I3U4M0</accession>